<protein>
    <submittedName>
        <fullName evidence="1">Complete DpAV4 genome</fullName>
    </submittedName>
</protein>
<evidence type="ECO:0000313" key="1">
    <source>
        <dbReference type="EMBL" id="CCA61402.1"/>
    </source>
</evidence>
<accession>F2NYX4</accession>
<organism evidence="1 2">
    <name type="scientific">Diadromus pulchellus ascovirus 4a</name>
    <dbReference type="NCBI Taxonomy" id="158683"/>
    <lineage>
        <taxon>Viruses</taxon>
        <taxon>Varidnaviria</taxon>
        <taxon>Bamfordvirae</taxon>
        <taxon>Nucleocytoviricota</taxon>
        <taxon>Megaviricetes</taxon>
        <taxon>Pimascovirales</taxon>
        <taxon>Pimascovirales incertae sedis</taxon>
        <taxon>Ascoviridae</taxon>
        <taxon>Toursvirus</taxon>
        <taxon>Toursvirus dptv1a</taxon>
    </lineage>
</organism>
<evidence type="ECO:0000313" key="2">
    <source>
        <dbReference type="Proteomes" id="UP000203898"/>
    </source>
</evidence>
<name>F2NYX4_9VIRU</name>
<dbReference type="Proteomes" id="UP000203898">
    <property type="component" value="Segment"/>
</dbReference>
<dbReference type="KEGG" id="vg:26683590"/>
<proteinExistence type="predicted"/>
<dbReference type="EMBL" id="CU469068">
    <property type="protein sequence ID" value="CCA61402.1"/>
    <property type="molecule type" value="Genomic_DNA"/>
</dbReference>
<sequence>MVNKKLSVEDEEAIYMEWLAGTPLTKIAENYPVVISTVQRVIKKRSLTDDSRKNFMISSVFKHLKHANQPLETAMKLFVDNKDEIHHKQKEFLMQSLKKLSDRIDQLIDAIESLS</sequence>
<keyword evidence="2" id="KW-1185">Reference proteome</keyword>
<reference evidence="1 2" key="1">
    <citation type="journal article" date="2009" name="PLoS ONE">
        <title>Symbiotic virus at the evolutionary intersection of three types of large DNA viruses; iridoviruses, ascoviruses, and ichnoviruses.</title>
        <authorList>
            <person name="Bigot Y."/>
            <person name="Renault S."/>
            <person name="Nicolas J."/>
            <person name="Moundras C."/>
            <person name="Demattei M.V."/>
            <person name="Samain S."/>
            <person name="Bideshi D.K."/>
            <person name="Federici B.A."/>
        </authorList>
    </citation>
    <scope>NUCLEOTIDE SEQUENCE [LARGE SCALE GENOMIC DNA]</scope>
</reference>
<dbReference type="GeneID" id="26683590"/>
<dbReference type="RefSeq" id="YP_009640033.1">
    <property type="nucleotide sequence ID" value="NC_011335.1"/>
</dbReference>